<name>A0A1I1DSN6_9SPHI</name>
<dbReference type="InterPro" id="IPR001509">
    <property type="entry name" value="Epimerase_deHydtase"/>
</dbReference>
<proteinExistence type="predicted"/>
<evidence type="ECO:0000313" key="2">
    <source>
        <dbReference type="EMBL" id="SFB77864.1"/>
    </source>
</evidence>
<dbReference type="Proteomes" id="UP000199577">
    <property type="component" value="Unassembled WGS sequence"/>
</dbReference>
<evidence type="ECO:0000259" key="1">
    <source>
        <dbReference type="Pfam" id="PF01370"/>
    </source>
</evidence>
<dbReference type="PANTHER" id="PTHR43245">
    <property type="entry name" value="BIFUNCTIONAL POLYMYXIN RESISTANCE PROTEIN ARNA"/>
    <property type="match status" value="1"/>
</dbReference>
<protein>
    <submittedName>
        <fullName evidence="2">Nucleoside-diphosphate-sugar epimerase</fullName>
    </submittedName>
</protein>
<dbReference type="OrthoDB" id="112777at2"/>
<dbReference type="STRING" id="623281.SAMN05421747_10151"/>
<dbReference type="AlphaFoldDB" id="A0A1I1DSN6"/>
<keyword evidence="3" id="KW-1185">Reference proteome</keyword>
<dbReference type="Pfam" id="PF01370">
    <property type="entry name" value="Epimerase"/>
    <property type="match status" value="1"/>
</dbReference>
<dbReference type="Gene3D" id="3.40.50.720">
    <property type="entry name" value="NAD(P)-binding Rossmann-like Domain"/>
    <property type="match status" value="1"/>
</dbReference>
<reference evidence="2 3" key="1">
    <citation type="submission" date="2016-10" db="EMBL/GenBank/DDBJ databases">
        <authorList>
            <person name="de Groot N.N."/>
        </authorList>
    </citation>
    <scope>NUCLEOTIDE SEQUENCE [LARGE SCALE GENOMIC DNA]</scope>
    <source>
        <strain evidence="2 3">DSM 22900</strain>
    </source>
</reference>
<dbReference type="PANTHER" id="PTHR43245:SF13">
    <property type="entry name" value="UDP-D-APIOSE_UDP-D-XYLOSE SYNTHASE 2"/>
    <property type="match status" value="1"/>
</dbReference>
<dbReference type="RefSeq" id="WP_090969931.1">
    <property type="nucleotide sequence ID" value="NZ_FOLL01000001.1"/>
</dbReference>
<accession>A0A1I1DSN6</accession>
<dbReference type="EMBL" id="FOLL01000001">
    <property type="protein sequence ID" value="SFB77864.1"/>
    <property type="molecule type" value="Genomic_DNA"/>
</dbReference>
<organism evidence="2 3">
    <name type="scientific">Parapedobacter composti</name>
    <dbReference type="NCBI Taxonomy" id="623281"/>
    <lineage>
        <taxon>Bacteria</taxon>
        <taxon>Pseudomonadati</taxon>
        <taxon>Bacteroidota</taxon>
        <taxon>Sphingobacteriia</taxon>
        <taxon>Sphingobacteriales</taxon>
        <taxon>Sphingobacteriaceae</taxon>
        <taxon>Parapedobacter</taxon>
    </lineage>
</organism>
<evidence type="ECO:0000313" key="3">
    <source>
        <dbReference type="Proteomes" id="UP000199577"/>
    </source>
</evidence>
<dbReference type="InterPro" id="IPR036291">
    <property type="entry name" value="NAD(P)-bd_dom_sf"/>
</dbReference>
<dbReference type="SUPFAM" id="SSF51735">
    <property type="entry name" value="NAD(P)-binding Rossmann-fold domains"/>
    <property type="match status" value="1"/>
</dbReference>
<feature type="domain" description="NAD-dependent epimerase/dehydratase" evidence="1">
    <location>
        <begin position="4"/>
        <end position="206"/>
    </location>
</feature>
<dbReference type="InterPro" id="IPR050177">
    <property type="entry name" value="Lipid_A_modif_metabolic_enz"/>
</dbReference>
<sequence length="314" mass="35346">MQTILGSGGAIGNLLAKELTAFTSKVRLVARNPTRVNENDELFPADLLDASRVSEAVAGSDVVYLTVGLPYDSRVWQRQWPTVMQHVIDACLAHQSRLVFFDNVYMYDKDSIPHMTEKSRIEPPSRKGKVRAQLVRMIDKAMADQSLRALIARSADFYGPDASNGLLNLLVLEDMAKGKKPKWQGDVHKIHSFTYTPDAAKATAILGNTAGAYGQVWHLPTSAERWTGQQFIETAAALYGTKPACMLLRPWMLRFGGLFSRTIAELVEMQYQYNQHYFFDSERFCREFGFTPTTYEAGMKAVLASRYSDFHQRA</sequence>
<gene>
    <name evidence="2" type="ORF">SAMN05421747_10151</name>
</gene>